<organism evidence="3 4">
    <name type="scientific">Shewanella benthica</name>
    <dbReference type="NCBI Taxonomy" id="43661"/>
    <lineage>
        <taxon>Bacteria</taxon>
        <taxon>Pseudomonadati</taxon>
        <taxon>Pseudomonadota</taxon>
        <taxon>Gammaproteobacteria</taxon>
        <taxon>Alteromonadales</taxon>
        <taxon>Shewanellaceae</taxon>
        <taxon>Shewanella</taxon>
    </lineage>
</organism>
<keyword evidence="1" id="KW-1133">Transmembrane helix</keyword>
<dbReference type="PANTHER" id="PTHR30298">
    <property type="entry name" value="H REPEAT-ASSOCIATED PREDICTED TRANSPOSASE"/>
    <property type="match status" value="1"/>
</dbReference>
<evidence type="ECO:0000259" key="2">
    <source>
        <dbReference type="Pfam" id="PF13808"/>
    </source>
</evidence>
<dbReference type="Pfam" id="PF13808">
    <property type="entry name" value="DDE_Tnp_1_assoc"/>
    <property type="match status" value="1"/>
</dbReference>
<accession>A0A330M6Z0</accession>
<dbReference type="KEGG" id="sbk:SHEWBE_3899"/>
<dbReference type="InterPro" id="IPR051698">
    <property type="entry name" value="Transposase_11-like"/>
</dbReference>
<evidence type="ECO:0000313" key="3">
    <source>
        <dbReference type="EMBL" id="SQH77862.1"/>
    </source>
</evidence>
<name>A0A330M6Z0_9GAMM</name>
<keyword evidence="1" id="KW-0812">Transmembrane</keyword>
<protein>
    <recommendedName>
        <fullName evidence="2">H repeat-associated protein N-terminal domain-containing protein</fullName>
    </recommendedName>
</protein>
<dbReference type="EMBL" id="LS483452">
    <property type="protein sequence ID" value="SQH77862.1"/>
    <property type="molecule type" value="Genomic_DNA"/>
</dbReference>
<evidence type="ECO:0000256" key="1">
    <source>
        <dbReference type="SAM" id="Phobius"/>
    </source>
</evidence>
<sequence>MHIDTFKQHFSAIDDQRQSAKVTYPLFDILFASLCAVIAGAKGWFDIREYILCHRAWF</sequence>
<feature type="transmembrane region" description="Helical" evidence="1">
    <location>
        <begin position="24"/>
        <end position="45"/>
    </location>
</feature>
<dbReference type="AlphaFoldDB" id="A0A330M6Z0"/>
<dbReference type="InterPro" id="IPR032806">
    <property type="entry name" value="YbfD_N"/>
</dbReference>
<feature type="domain" description="H repeat-associated protein N-terminal" evidence="2">
    <location>
        <begin position="8"/>
        <end position="58"/>
    </location>
</feature>
<proteinExistence type="predicted"/>
<keyword evidence="1" id="KW-0472">Membrane</keyword>
<reference evidence="4" key="1">
    <citation type="submission" date="2018-06" db="EMBL/GenBank/DDBJ databases">
        <authorList>
            <person name="Cea G.-C."/>
            <person name="William W."/>
        </authorList>
    </citation>
    <scope>NUCLEOTIDE SEQUENCE [LARGE SCALE GENOMIC DNA]</scope>
    <source>
        <strain evidence="4">DB21MT-2</strain>
    </source>
</reference>
<evidence type="ECO:0000313" key="4">
    <source>
        <dbReference type="Proteomes" id="UP000250123"/>
    </source>
</evidence>
<dbReference type="PANTHER" id="PTHR30298:SF0">
    <property type="entry name" value="PROTEIN YBFL-RELATED"/>
    <property type="match status" value="1"/>
</dbReference>
<dbReference type="Proteomes" id="UP000250123">
    <property type="component" value="Chromosome SHEWBE"/>
</dbReference>
<gene>
    <name evidence="3" type="ORF">SHEWBE_3899</name>
</gene>